<reference evidence="3 4" key="1">
    <citation type="submission" date="2024-03" db="EMBL/GenBank/DDBJ databases">
        <title>Novel Streptomyces species of biotechnological and ecological value are a feature of Machair soil.</title>
        <authorList>
            <person name="Prole J.R."/>
            <person name="Goodfellow M."/>
            <person name="Allenby N."/>
            <person name="Ward A.C."/>
        </authorList>
    </citation>
    <scope>NUCLEOTIDE SEQUENCE [LARGE SCALE GENOMIC DNA]</scope>
    <source>
        <strain evidence="3 4">MS1.AVA.1</strain>
    </source>
</reference>
<keyword evidence="2" id="KW-0732">Signal</keyword>
<protein>
    <submittedName>
        <fullName evidence="3">Uncharacterized protein</fullName>
    </submittedName>
</protein>
<dbReference type="Proteomes" id="UP001376459">
    <property type="component" value="Unassembled WGS sequence"/>
</dbReference>
<feature type="compositionally biased region" description="Low complexity" evidence="1">
    <location>
        <begin position="176"/>
        <end position="185"/>
    </location>
</feature>
<feature type="chain" id="PRO_5045176978" evidence="2">
    <location>
        <begin position="35"/>
        <end position="195"/>
    </location>
</feature>
<dbReference type="SUPFAM" id="SSF53474">
    <property type="entry name" value="alpha/beta-Hydrolases"/>
    <property type="match status" value="1"/>
</dbReference>
<feature type="region of interest" description="Disordered" evidence="1">
    <location>
        <begin position="176"/>
        <end position="195"/>
    </location>
</feature>
<sequence length="195" mass="20163">MHPRIRGLTGVLAAGLLAGLLAGSLTGASTPSVAAAQPEPPGTKSTKQQAIGWKPCPEDATAECGTLRLPVDWARPSGETFDLAVARRKATDPARRVGVLLVNPGGPGASGVDFAVDEAKSHFSPGIQERFDIVGFDPRGVGRSHPVMCSTELLRRQPSVYPATSRSSIGSPITTARCARTAGGTPVRSSTTQTP</sequence>
<accession>A0ABU8UTZ4</accession>
<gene>
    <name evidence="3" type="ORF">WKI71_40600</name>
</gene>
<comment type="caution">
    <text evidence="3">The sequence shown here is derived from an EMBL/GenBank/DDBJ whole genome shotgun (WGS) entry which is preliminary data.</text>
</comment>
<feature type="signal peptide" evidence="2">
    <location>
        <begin position="1"/>
        <end position="34"/>
    </location>
</feature>
<keyword evidence="4" id="KW-1185">Reference proteome</keyword>
<evidence type="ECO:0000256" key="1">
    <source>
        <dbReference type="SAM" id="MobiDB-lite"/>
    </source>
</evidence>
<evidence type="ECO:0000313" key="3">
    <source>
        <dbReference type="EMBL" id="MEJ8672366.1"/>
    </source>
</evidence>
<evidence type="ECO:0000256" key="2">
    <source>
        <dbReference type="SAM" id="SignalP"/>
    </source>
</evidence>
<organism evidence="3 4">
    <name type="scientific">Streptomyces machairae</name>
    <dbReference type="NCBI Taxonomy" id="3134109"/>
    <lineage>
        <taxon>Bacteria</taxon>
        <taxon>Bacillati</taxon>
        <taxon>Actinomycetota</taxon>
        <taxon>Actinomycetes</taxon>
        <taxon>Kitasatosporales</taxon>
        <taxon>Streptomycetaceae</taxon>
        <taxon>Streptomyces</taxon>
    </lineage>
</organism>
<evidence type="ECO:0000313" key="4">
    <source>
        <dbReference type="Proteomes" id="UP001376459"/>
    </source>
</evidence>
<feature type="region of interest" description="Disordered" evidence="1">
    <location>
        <begin position="30"/>
        <end position="50"/>
    </location>
</feature>
<dbReference type="InterPro" id="IPR029058">
    <property type="entry name" value="AB_hydrolase_fold"/>
</dbReference>
<dbReference type="Gene3D" id="3.40.50.1820">
    <property type="entry name" value="alpha/beta hydrolase"/>
    <property type="match status" value="1"/>
</dbReference>
<proteinExistence type="predicted"/>
<name>A0ABU8UTZ4_9ACTN</name>
<dbReference type="EMBL" id="JBBKAK010000001">
    <property type="protein sequence ID" value="MEJ8672366.1"/>
    <property type="molecule type" value="Genomic_DNA"/>
</dbReference>